<evidence type="ECO:0000313" key="2">
    <source>
        <dbReference type="Proteomes" id="UP000027661"/>
    </source>
</evidence>
<dbReference type="Proteomes" id="UP000027661">
    <property type="component" value="Unassembled WGS sequence"/>
</dbReference>
<comment type="caution">
    <text evidence="1">The sequence shown here is derived from an EMBL/GenBank/DDBJ whole genome shotgun (WGS) entry which is preliminary data.</text>
</comment>
<reference evidence="1 2" key="1">
    <citation type="submission" date="2014-04" db="EMBL/GenBank/DDBJ databases">
        <authorList>
            <person name="Sears C."/>
            <person name="Carroll K."/>
            <person name="Sack B.R."/>
            <person name="Qadri F."/>
            <person name="Myers L.L."/>
            <person name="Chung G.-T."/>
            <person name="Escheverria P."/>
            <person name="Fraser C.M."/>
            <person name="Sadzewicz L."/>
            <person name="Shefchek K.A."/>
            <person name="Tallon L."/>
            <person name="Das S.P."/>
            <person name="Daugherty S."/>
            <person name="Mongodin E.F."/>
        </authorList>
    </citation>
    <scope>NUCLEOTIDE SEQUENCE [LARGE SCALE GENOMIC DNA]</scope>
    <source>
        <strain evidence="1 2">3975 RP4</strain>
    </source>
</reference>
<gene>
    <name evidence="1" type="ORF">M099_3144</name>
</gene>
<accession>A0A069SJY2</accession>
<organism evidence="1 2">
    <name type="scientific">Phocaeicola vulgatus str. 3975 RP4</name>
    <dbReference type="NCBI Taxonomy" id="1339352"/>
    <lineage>
        <taxon>Bacteria</taxon>
        <taxon>Pseudomonadati</taxon>
        <taxon>Bacteroidota</taxon>
        <taxon>Bacteroidia</taxon>
        <taxon>Bacteroidales</taxon>
        <taxon>Bacteroidaceae</taxon>
        <taxon>Phocaeicola</taxon>
    </lineage>
</organism>
<dbReference type="EMBL" id="JNHM01000065">
    <property type="protein sequence ID" value="KDS50842.1"/>
    <property type="molecule type" value="Genomic_DNA"/>
</dbReference>
<dbReference type="AlphaFoldDB" id="A0A069SJY2"/>
<evidence type="ECO:0000313" key="1">
    <source>
        <dbReference type="EMBL" id="KDS50842.1"/>
    </source>
</evidence>
<dbReference type="PATRIC" id="fig|1339352.3.peg.3004"/>
<sequence length="133" mass="15504">MQETTQLNTLTNIVFVLTDVLETNLLEMQQQYKKEGFELRHDSKRNFNTAIAAIKRLKSDVNHCSESTQENFGNDSDMVNAMLLTLIDRCGDDDNLAYKMYEYIKSFPSKLNLDLDLDNAFSHLFRKEKLKKE</sequence>
<protein>
    <submittedName>
        <fullName evidence="1">Uncharacterized protein</fullName>
    </submittedName>
</protein>
<proteinExistence type="predicted"/>
<dbReference type="RefSeq" id="WP_032953150.1">
    <property type="nucleotide sequence ID" value="NZ_JNHM01000065.1"/>
</dbReference>
<name>A0A069SJY2_PHOVU</name>